<dbReference type="Proteomes" id="UP000183015">
    <property type="component" value="Unassembled WGS sequence"/>
</dbReference>
<keyword evidence="1" id="KW-0732">Signal</keyword>
<evidence type="ECO:0000313" key="2">
    <source>
        <dbReference type="EMBL" id="SEL84659.1"/>
    </source>
</evidence>
<keyword evidence="2" id="KW-0378">Hydrolase</keyword>
<feature type="chain" id="PRO_5039515689" evidence="1">
    <location>
        <begin position="30"/>
        <end position="381"/>
    </location>
</feature>
<gene>
    <name evidence="2" type="ORF">SAMN05414137_1149</name>
</gene>
<dbReference type="GO" id="GO:0008233">
    <property type="term" value="F:peptidase activity"/>
    <property type="evidence" value="ECO:0007669"/>
    <property type="project" value="UniProtKB-KW"/>
</dbReference>
<reference evidence="3" key="1">
    <citation type="submission" date="2016-10" db="EMBL/GenBank/DDBJ databases">
        <authorList>
            <person name="Varghese N."/>
        </authorList>
    </citation>
    <scope>NUCLEOTIDE SEQUENCE [LARGE SCALE GENOMIC DNA]</scope>
    <source>
        <strain evidence="3">DSM 45096 / BCRC 16803 / CGMCC 4.1857 / CIP 109030 / JCM 12277 / KCTC 19219 / NBRC 100920 / 33214</strain>
    </source>
</reference>
<evidence type="ECO:0000313" key="3">
    <source>
        <dbReference type="Proteomes" id="UP000183015"/>
    </source>
</evidence>
<protein>
    <submittedName>
        <fullName evidence="2">Serine protease</fullName>
    </submittedName>
</protein>
<dbReference type="OrthoDB" id="9801679at2"/>
<name>A0A1H7TJI7_STRJI</name>
<keyword evidence="2" id="KW-0645">Protease</keyword>
<dbReference type="GO" id="GO:0006508">
    <property type="term" value="P:proteolysis"/>
    <property type="evidence" value="ECO:0007669"/>
    <property type="project" value="UniProtKB-KW"/>
</dbReference>
<dbReference type="eggNOG" id="COG4412">
    <property type="taxonomic scope" value="Bacteria"/>
</dbReference>
<feature type="signal peptide" evidence="1">
    <location>
        <begin position="1"/>
        <end position="29"/>
    </location>
</feature>
<sequence length="381" mass="39374">MGHPRQRGASHKLLTAAASLTLLTGGLLAAAQSAATAAPSANPYSPSYQHAYRHGAIPTIQGSAKIKGWASTHATTTTGPETLSYGGGIDGIGVNSGHAKVYLVFYGTQWGTKGTDANGNATFTKDPDHAASAAQQMFKGIGTGGETWSADLTQWCDGPNVATGATSCPSNANFIPYQTGGVLAGVWYDNAKASPTQATGHQLGVEAVNAAKHFGNTTAAANRNAYYVILSPHGVNPDNYKSPTQGFCAWHDYNGDTTLSGGAVSSTVGDVAFSNQPYNMDLGASCGVGFVNSPGTLDGYTMTLGHEWHEMMSDQNPAGGWTNNTGSSYQGQENSDECAWLNPGTAGGAANIKFGTFGTYAEQSSWSNDTNSCAISHAILH</sequence>
<dbReference type="AlphaFoldDB" id="A0A1H7TJI7"/>
<dbReference type="STRING" id="235985.SAMN05414137_1149"/>
<keyword evidence="3" id="KW-1185">Reference proteome</keyword>
<dbReference type="RefSeq" id="WP_042460279.1">
    <property type="nucleotide sequence ID" value="NZ_BBPN01000067.1"/>
</dbReference>
<proteinExistence type="predicted"/>
<accession>A0A1H7TJI7</accession>
<evidence type="ECO:0000256" key="1">
    <source>
        <dbReference type="SAM" id="SignalP"/>
    </source>
</evidence>
<organism evidence="2 3">
    <name type="scientific">Streptacidiphilus jiangxiensis</name>
    <dbReference type="NCBI Taxonomy" id="235985"/>
    <lineage>
        <taxon>Bacteria</taxon>
        <taxon>Bacillati</taxon>
        <taxon>Actinomycetota</taxon>
        <taxon>Actinomycetes</taxon>
        <taxon>Kitasatosporales</taxon>
        <taxon>Streptomycetaceae</taxon>
        <taxon>Streptacidiphilus</taxon>
    </lineage>
</organism>
<dbReference type="EMBL" id="FOAZ01000014">
    <property type="protein sequence ID" value="SEL84659.1"/>
    <property type="molecule type" value="Genomic_DNA"/>
</dbReference>